<dbReference type="InterPro" id="IPR027417">
    <property type="entry name" value="P-loop_NTPase"/>
</dbReference>
<keyword evidence="1" id="KW-0548">Nucleotidyltransferase</keyword>
<dbReference type="AlphaFoldDB" id="A0A939BB18"/>
<protein>
    <submittedName>
        <fullName evidence="1">Bifunctional adenosylcobinamide kinase/adenosylcobinamide-phosphate guanylyltransferase</fullName>
    </submittedName>
</protein>
<name>A0A939BB18_9CLOT</name>
<dbReference type="Proteomes" id="UP000713880">
    <property type="component" value="Unassembled WGS sequence"/>
</dbReference>
<evidence type="ECO:0000313" key="1">
    <source>
        <dbReference type="EMBL" id="MBM6825701.1"/>
    </source>
</evidence>
<reference evidence="1" key="2">
    <citation type="journal article" date="2021" name="Sci. Rep.">
        <title>The distribution of antibiotic resistance genes in chicken gut microbiota commensals.</title>
        <authorList>
            <person name="Juricova H."/>
            <person name="Matiasovicova J."/>
            <person name="Kubasova T."/>
            <person name="Cejkova D."/>
            <person name="Rychlik I."/>
        </authorList>
    </citation>
    <scope>NUCLEOTIDE SEQUENCE</scope>
    <source>
        <strain evidence="1">An420c</strain>
    </source>
</reference>
<sequence>MELIVGGAYQGKTEYARRLFPDISWADGEHCSFEELCQCQGILKFHRYLERRMAAGESVADLAEILYQENPELVIVTDEIGCGIVPMDPFQREVREQTGRVCTALAGKARRVHRVICGIGTVIKG</sequence>
<evidence type="ECO:0000313" key="2">
    <source>
        <dbReference type="Proteomes" id="UP000713880"/>
    </source>
</evidence>
<dbReference type="GO" id="GO:0009236">
    <property type="term" value="P:cobalamin biosynthetic process"/>
    <property type="evidence" value="ECO:0007669"/>
    <property type="project" value="InterPro"/>
</dbReference>
<dbReference type="EMBL" id="JACJLV010000002">
    <property type="protein sequence ID" value="MBM6825701.1"/>
    <property type="molecule type" value="Genomic_DNA"/>
</dbReference>
<gene>
    <name evidence="1" type="ORF">H6A13_01085</name>
</gene>
<reference evidence="1" key="1">
    <citation type="submission" date="2020-08" db="EMBL/GenBank/DDBJ databases">
        <authorList>
            <person name="Cejkova D."/>
            <person name="Kubasova T."/>
            <person name="Jahodarova E."/>
            <person name="Rychlik I."/>
        </authorList>
    </citation>
    <scope>NUCLEOTIDE SEQUENCE</scope>
    <source>
        <strain evidence="1">An420c</strain>
    </source>
</reference>
<organism evidence="1 2">
    <name type="scientific">Mordavella massiliensis</name>
    <dbReference type="NCBI Taxonomy" id="1871024"/>
    <lineage>
        <taxon>Bacteria</taxon>
        <taxon>Bacillati</taxon>
        <taxon>Bacillota</taxon>
        <taxon>Clostridia</taxon>
        <taxon>Eubacteriales</taxon>
        <taxon>Clostridiaceae</taxon>
        <taxon>Mordavella</taxon>
    </lineage>
</organism>
<dbReference type="RefSeq" id="WP_204907770.1">
    <property type="nucleotide sequence ID" value="NZ_JACJLV010000002.1"/>
</dbReference>
<dbReference type="Gene3D" id="3.40.50.300">
    <property type="entry name" value="P-loop containing nucleotide triphosphate hydrolases"/>
    <property type="match status" value="1"/>
</dbReference>
<keyword evidence="1" id="KW-0808">Transferase</keyword>
<dbReference type="InterPro" id="IPR003203">
    <property type="entry name" value="CobU/CobP"/>
</dbReference>
<dbReference type="GO" id="GO:0043752">
    <property type="term" value="F:adenosylcobinamide kinase activity"/>
    <property type="evidence" value="ECO:0007669"/>
    <property type="project" value="InterPro"/>
</dbReference>
<dbReference type="GO" id="GO:0000166">
    <property type="term" value="F:nucleotide binding"/>
    <property type="evidence" value="ECO:0007669"/>
    <property type="project" value="InterPro"/>
</dbReference>
<comment type="caution">
    <text evidence="1">The sequence shown here is derived from an EMBL/GenBank/DDBJ whole genome shotgun (WGS) entry which is preliminary data.</text>
</comment>
<dbReference type="GO" id="GO:0016779">
    <property type="term" value="F:nucleotidyltransferase activity"/>
    <property type="evidence" value="ECO:0007669"/>
    <property type="project" value="UniProtKB-KW"/>
</dbReference>
<dbReference type="Pfam" id="PF02283">
    <property type="entry name" value="CobU"/>
    <property type="match status" value="1"/>
</dbReference>
<dbReference type="SUPFAM" id="SSF52540">
    <property type="entry name" value="P-loop containing nucleoside triphosphate hydrolases"/>
    <property type="match status" value="1"/>
</dbReference>
<accession>A0A939BB18</accession>
<keyword evidence="2" id="KW-1185">Reference proteome</keyword>
<proteinExistence type="predicted"/>
<keyword evidence="1" id="KW-0418">Kinase</keyword>